<evidence type="ECO:0000313" key="2">
    <source>
        <dbReference type="Proteomes" id="UP000231028"/>
    </source>
</evidence>
<dbReference type="AlphaFoldDB" id="A0A2M7P419"/>
<dbReference type="Gene3D" id="3.40.50.2000">
    <property type="entry name" value="Glycogen Phosphorylase B"/>
    <property type="match status" value="1"/>
</dbReference>
<evidence type="ECO:0000313" key="1">
    <source>
        <dbReference type="EMBL" id="PIY20266.1"/>
    </source>
</evidence>
<dbReference type="SUPFAM" id="SSF53756">
    <property type="entry name" value="UDP-Glycosyltransferase/glycogen phosphorylase"/>
    <property type="match status" value="1"/>
</dbReference>
<dbReference type="EMBL" id="PFKI01000042">
    <property type="protein sequence ID" value="PIY20266.1"/>
    <property type="molecule type" value="Genomic_DNA"/>
</dbReference>
<gene>
    <name evidence="1" type="ORF">COZ13_01325</name>
</gene>
<proteinExistence type="predicted"/>
<accession>A0A2M7P419</accession>
<dbReference type="Proteomes" id="UP000231028">
    <property type="component" value="Unassembled WGS sequence"/>
</dbReference>
<name>A0A2M7P419_9BACT</name>
<protein>
    <submittedName>
        <fullName evidence="1">UDP-N-acetylglucosamine 2-epimerase (Hydrolyzing)</fullName>
    </submittedName>
</protein>
<organism evidence="1 2">
    <name type="scientific">Candidatus Desantisbacteria bacterium CG_4_10_14_3_um_filter_40_18</name>
    <dbReference type="NCBI Taxonomy" id="1974544"/>
    <lineage>
        <taxon>Bacteria</taxon>
        <taxon>Candidatus Desantisiibacteriota</taxon>
    </lineage>
</organism>
<sequence>MRKIAAITGTRAEYGILQPVFKAIESHQSLSLSLIVTGSHLSPAFGNTIDEIERDGFQIADKIDIIP</sequence>
<feature type="non-terminal residue" evidence="1">
    <location>
        <position position="67"/>
    </location>
</feature>
<comment type="caution">
    <text evidence="1">The sequence shown here is derived from an EMBL/GenBank/DDBJ whole genome shotgun (WGS) entry which is preliminary data.</text>
</comment>
<reference evidence="2" key="1">
    <citation type="submission" date="2017-09" db="EMBL/GenBank/DDBJ databases">
        <title>Depth-based differentiation of microbial function through sediment-hosted aquifers and enrichment of novel symbionts in the deep terrestrial subsurface.</title>
        <authorList>
            <person name="Probst A.J."/>
            <person name="Ladd B."/>
            <person name="Jarett J.K."/>
            <person name="Geller-Mcgrath D.E."/>
            <person name="Sieber C.M.K."/>
            <person name="Emerson J.B."/>
            <person name="Anantharaman K."/>
            <person name="Thomas B.C."/>
            <person name="Malmstrom R."/>
            <person name="Stieglmeier M."/>
            <person name="Klingl A."/>
            <person name="Woyke T."/>
            <person name="Ryan C.M."/>
            <person name="Banfield J.F."/>
        </authorList>
    </citation>
    <scope>NUCLEOTIDE SEQUENCE [LARGE SCALE GENOMIC DNA]</scope>
</reference>